<proteinExistence type="predicted"/>
<organism evidence="3 4">
    <name type="scientific">Owenweeksia hongkongensis (strain DSM 17368 / CIP 108786 / JCM 12287 / NRRL B-23963 / UST20020801)</name>
    <dbReference type="NCBI Taxonomy" id="926562"/>
    <lineage>
        <taxon>Bacteria</taxon>
        <taxon>Pseudomonadati</taxon>
        <taxon>Bacteroidota</taxon>
        <taxon>Flavobacteriia</taxon>
        <taxon>Flavobacteriales</taxon>
        <taxon>Owenweeksiaceae</taxon>
        <taxon>Owenweeksia</taxon>
    </lineage>
</organism>
<keyword evidence="1" id="KW-0597">Phosphoprotein</keyword>
<protein>
    <submittedName>
        <fullName evidence="3">Response regulator of citrate/malate metabolism</fullName>
    </submittedName>
</protein>
<dbReference type="STRING" id="926562.Oweho_3407"/>
<dbReference type="PANTHER" id="PTHR44520">
    <property type="entry name" value="RESPONSE REGULATOR RCP1-RELATED"/>
    <property type="match status" value="1"/>
</dbReference>
<reference evidence="3 4" key="1">
    <citation type="journal article" date="2012" name="Stand. Genomic Sci.">
        <title>Genome sequence of the orange-pigmented seawater bacterium Owenweeksia hongkongensis type strain (UST20020801(T)).</title>
        <authorList>
            <person name="Riedel T."/>
            <person name="Held B."/>
            <person name="Nolan M."/>
            <person name="Lucas S."/>
            <person name="Lapidus A."/>
            <person name="Tice H."/>
            <person name="Del Rio T.G."/>
            <person name="Cheng J.F."/>
            <person name="Han C."/>
            <person name="Tapia R."/>
            <person name="Goodwin L.A."/>
            <person name="Pitluck S."/>
            <person name="Liolios K."/>
            <person name="Mavromatis K."/>
            <person name="Pagani I."/>
            <person name="Ivanova N."/>
            <person name="Mikhailova N."/>
            <person name="Pati A."/>
            <person name="Chen A."/>
            <person name="Palaniappan K."/>
            <person name="Rohde M."/>
            <person name="Tindall B.J."/>
            <person name="Detter J.C."/>
            <person name="Goker M."/>
            <person name="Woyke T."/>
            <person name="Bristow J."/>
            <person name="Eisen J.A."/>
            <person name="Markowitz V."/>
            <person name="Hugenholtz P."/>
            <person name="Klenk H.P."/>
            <person name="Kyrpides N.C."/>
        </authorList>
    </citation>
    <scope>NUCLEOTIDE SEQUENCE</scope>
    <source>
        <strain evidence="4">DSM 17368 / JCM 12287 / NRRL B-23963</strain>
    </source>
</reference>
<dbReference type="eggNOG" id="COG0784">
    <property type="taxonomic scope" value="Bacteria"/>
</dbReference>
<dbReference type="Gene3D" id="3.40.50.2300">
    <property type="match status" value="1"/>
</dbReference>
<dbReference type="KEGG" id="oho:Oweho_3407"/>
<evidence type="ECO:0000259" key="2">
    <source>
        <dbReference type="PROSITE" id="PS50110"/>
    </source>
</evidence>
<evidence type="ECO:0000313" key="4">
    <source>
        <dbReference type="Proteomes" id="UP000005631"/>
    </source>
</evidence>
<feature type="domain" description="Response regulatory" evidence="2">
    <location>
        <begin position="5"/>
        <end position="132"/>
    </location>
</feature>
<name>G8R5P1_OWEHD</name>
<keyword evidence="4" id="KW-1185">Reference proteome</keyword>
<evidence type="ECO:0000256" key="1">
    <source>
        <dbReference type="PROSITE-ProRule" id="PRU00169"/>
    </source>
</evidence>
<dbReference type="Proteomes" id="UP000005631">
    <property type="component" value="Chromosome"/>
</dbReference>
<dbReference type="CDD" id="cd17546">
    <property type="entry name" value="REC_hyHK_CKI1_RcsC-like"/>
    <property type="match status" value="1"/>
</dbReference>
<accession>G8R5P1</accession>
<dbReference type="AlphaFoldDB" id="G8R5P1"/>
<dbReference type="SUPFAM" id="SSF52172">
    <property type="entry name" value="CheY-like"/>
    <property type="match status" value="1"/>
</dbReference>
<feature type="modified residue" description="4-aspartylphosphate" evidence="1">
    <location>
        <position position="62"/>
    </location>
</feature>
<gene>
    <name evidence="3" type="ordered locus">Oweho_3407</name>
</gene>
<dbReference type="GO" id="GO:0000160">
    <property type="term" value="P:phosphorelay signal transduction system"/>
    <property type="evidence" value="ECO:0007669"/>
    <property type="project" value="InterPro"/>
</dbReference>
<dbReference type="Pfam" id="PF00072">
    <property type="entry name" value="Response_reg"/>
    <property type="match status" value="1"/>
</dbReference>
<dbReference type="EMBL" id="CP003156">
    <property type="protein sequence ID" value="AEV34357.1"/>
    <property type="molecule type" value="Genomic_DNA"/>
</dbReference>
<dbReference type="OrthoDB" id="673128at2"/>
<dbReference type="InterPro" id="IPR011006">
    <property type="entry name" value="CheY-like_superfamily"/>
</dbReference>
<dbReference type="HOGENOM" id="CLU_000445_69_17_10"/>
<dbReference type="SMART" id="SM00448">
    <property type="entry name" value="REC"/>
    <property type="match status" value="1"/>
</dbReference>
<dbReference type="PROSITE" id="PS50110">
    <property type="entry name" value="RESPONSE_REGULATORY"/>
    <property type="match status" value="1"/>
</dbReference>
<sequence length="133" mass="15326">MGNCNVCIIDDDIVYQFTAKKFLEKISEVSKIMIFSNGLEASQHLHDKPTTAEDLPDIIFLDIRMPVMDGFTFLERFKTIKPNIAKPITIYMVSSSPESKDREKALAYSEVSEYLIKPLTFDIFKEKIYSFLN</sequence>
<dbReference type="InterPro" id="IPR001789">
    <property type="entry name" value="Sig_transdc_resp-reg_receiver"/>
</dbReference>
<dbReference type="PANTHER" id="PTHR44520:SF2">
    <property type="entry name" value="RESPONSE REGULATOR RCP1"/>
    <property type="match status" value="1"/>
</dbReference>
<dbReference type="InterPro" id="IPR052893">
    <property type="entry name" value="TCS_response_regulator"/>
</dbReference>
<evidence type="ECO:0000313" key="3">
    <source>
        <dbReference type="EMBL" id="AEV34357.1"/>
    </source>
</evidence>